<reference evidence="2 4" key="2">
    <citation type="journal article" date="2016" name="Int. J. Syst. Evol. Microbiol.">
        <title>Pyrococcus kukulkanii sp. nov., a hyperthermophilic, piezophilic archaeon isolated from a deep-sea hydrothermal vent.</title>
        <authorList>
            <person name="Callac N."/>
            <person name="Oger P."/>
            <person name="Lesongeur F."/>
            <person name="Rattray J.E."/>
            <person name="Vannier P."/>
            <person name="Michoud G."/>
            <person name="Beauverger M."/>
            <person name="Gayet N."/>
            <person name="Rouxel O."/>
            <person name="Jebbar M."/>
            <person name="Godfroy A."/>
        </authorList>
    </citation>
    <scope>NUCLEOTIDE SEQUENCE [LARGE SCALE GENOMIC DNA]</scope>
    <source>
        <strain evidence="2 4">NCB100</strain>
    </source>
</reference>
<reference evidence="3 5" key="3">
    <citation type="submission" date="2023-03" db="EMBL/GenBank/DDBJ databases">
        <title>Speciation in Pyrococcus: adaptation to high temperature as a mechanism.</title>
        <authorList>
            <person name="Gu J."/>
        </authorList>
    </citation>
    <scope>NUCLEOTIDE SEQUENCE [LARGE SCALE GENOMIC DNA]</scope>
    <source>
        <strain evidence="3 5">LMOA34</strain>
    </source>
</reference>
<name>A0A127BCH6_9EURY</name>
<dbReference type="SMART" id="SM01118">
    <property type="entry name" value="CYTH"/>
    <property type="match status" value="1"/>
</dbReference>
<sequence>MYEVELKGYATDEIFERVREKFEFMRKEIHEDIYYQHPCRDFSKTDEALRIRIKRFNGHFEAFLTYKGPKIDPRSKTRLEIEVEIDDVDKYSQLLEALGFKEVLTIVKTREKYYVDKGVTITLDEVEGLGKFIEIETLVKEKEEIPGAVERLERILKELGVERFERRSYLELLLETSQISQRT</sequence>
<feature type="domain" description="CYTH" evidence="1">
    <location>
        <begin position="1"/>
        <end position="175"/>
    </location>
</feature>
<dbReference type="Proteomes" id="UP000070587">
    <property type="component" value="Chromosome"/>
</dbReference>
<proteinExistence type="predicted"/>
<dbReference type="InterPro" id="IPR023577">
    <property type="entry name" value="CYTH_domain"/>
</dbReference>
<accession>A0A127BCH6</accession>
<evidence type="ECO:0000313" key="4">
    <source>
        <dbReference type="Proteomes" id="UP000070587"/>
    </source>
</evidence>
<keyword evidence="5" id="KW-1185">Reference proteome</keyword>
<dbReference type="Gene3D" id="2.40.320.10">
    <property type="entry name" value="Hypothetical Protein Pfu-838710-001"/>
    <property type="match status" value="1"/>
</dbReference>
<dbReference type="Proteomes" id="UP001571980">
    <property type="component" value="Unassembled WGS sequence"/>
</dbReference>
<dbReference type="AlphaFoldDB" id="A0A127BCH6"/>
<dbReference type="EMBL" id="CP010835">
    <property type="protein sequence ID" value="AMM54366.1"/>
    <property type="molecule type" value="Genomic_DNA"/>
</dbReference>
<dbReference type="EMBL" id="JARRIG010000001">
    <property type="protein sequence ID" value="MFA4803755.1"/>
    <property type="molecule type" value="Genomic_DNA"/>
</dbReference>
<evidence type="ECO:0000313" key="5">
    <source>
        <dbReference type="Proteomes" id="UP001571980"/>
    </source>
</evidence>
<evidence type="ECO:0000259" key="1">
    <source>
        <dbReference type="PROSITE" id="PS51707"/>
    </source>
</evidence>
<dbReference type="PATRIC" id="fig|1609559.3.peg.1600"/>
<dbReference type="SUPFAM" id="SSF55154">
    <property type="entry name" value="CYTH-like phosphatases"/>
    <property type="match status" value="1"/>
</dbReference>
<dbReference type="NCBIfam" id="TIGR00318">
    <property type="entry name" value="cyaB"/>
    <property type="match status" value="1"/>
</dbReference>
<dbReference type="InterPro" id="IPR033469">
    <property type="entry name" value="CYTH-like_dom_sf"/>
</dbReference>
<dbReference type="PANTHER" id="PTHR21028:SF2">
    <property type="entry name" value="CYTH DOMAIN-CONTAINING PROTEIN"/>
    <property type="match status" value="1"/>
</dbReference>
<dbReference type="GeneID" id="28491700"/>
<dbReference type="PROSITE" id="PS51707">
    <property type="entry name" value="CYTH"/>
    <property type="match status" value="1"/>
</dbReference>
<evidence type="ECO:0000313" key="2">
    <source>
        <dbReference type="EMBL" id="AMM54366.1"/>
    </source>
</evidence>
<dbReference type="KEGG" id="pyc:TQ32_07650"/>
<gene>
    <name evidence="3" type="primary">cyaB</name>
    <name evidence="3" type="ORF">P8X34_03200</name>
    <name evidence="2" type="ORF">TQ32_07650</name>
</gene>
<evidence type="ECO:0000313" key="3">
    <source>
        <dbReference type="EMBL" id="MFA4803755.1"/>
    </source>
</evidence>
<dbReference type="OrthoDB" id="46040at2157"/>
<dbReference type="InterPro" id="IPR008173">
    <property type="entry name" value="Adenylyl_cyclase_CyaB"/>
</dbReference>
<reference evidence="4" key="1">
    <citation type="submission" date="2015-02" db="EMBL/GenBank/DDBJ databases">
        <title>Pyrococcus kukulkanii sp. nov., a novel hyperthermophilic archaeon isolated from a deep-sea hydrothermal vent at the Guaymas Basin.</title>
        <authorList>
            <person name="Oger P.M."/>
            <person name="Callac N."/>
            <person name="Jebbar M."/>
            <person name="Godfroy A."/>
        </authorList>
    </citation>
    <scope>NUCLEOTIDE SEQUENCE [LARGE SCALE GENOMIC DNA]</scope>
    <source>
        <strain evidence="4">NCB100</strain>
    </source>
</reference>
<dbReference type="PANTHER" id="PTHR21028">
    <property type="entry name" value="SI:CH211-156B7.4"/>
    <property type="match status" value="1"/>
</dbReference>
<dbReference type="STRING" id="1609559.TQ32_07650"/>
<dbReference type="CDD" id="cd07890">
    <property type="entry name" value="CYTH-like_AC_IV-like"/>
    <property type="match status" value="1"/>
</dbReference>
<organism evidence="2 4">
    <name type="scientific">Pyrococcus kukulkanii</name>
    <dbReference type="NCBI Taxonomy" id="1609559"/>
    <lineage>
        <taxon>Archaea</taxon>
        <taxon>Methanobacteriati</taxon>
        <taxon>Methanobacteriota</taxon>
        <taxon>Thermococci</taxon>
        <taxon>Thermococcales</taxon>
        <taxon>Thermococcaceae</taxon>
        <taxon>Pyrococcus</taxon>
    </lineage>
</organism>
<dbReference type="RefSeq" id="WP_068323125.1">
    <property type="nucleotide sequence ID" value="NZ_CP010835.1"/>
</dbReference>
<dbReference type="Pfam" id="PF01928">
    <property type="entry name" value="CYTH"/>
    <property type="match status" value="1"/>
</dbReference>
<protein>
    <submittedName>
        <fullName evidence="2 3">Adenylate cyclase</fullName>
    </submittedName>
</protein>